<evidence type="ECO:0000313" key="2">
    <source>
        <dbReference type="EMBL" id="NJB67433.1"/>
    </source>
</evidence>
<protein>
    <recommendedName>
        <fullName evidence="4">FeS-binding protein</fullName>
    </recommendedName>
</protein>
<dbReference type="RefSeq" id="WP_245168127.1">
    <property type="nucleotide sequence ID" value="NZ_JAATJA010000001.1"/>
</dbReference>
<keyword evidence="1" id="KW-0472">Membrane</keyword>
<evidence type="ECO:0000313" key="3">
    <source>
        <dbReference type="Proteomes" id="UP000580856"/>
    </source>
</evidence>
<name>A0A846QMH2_9BACT</name>
<reference evidence="2 3" key="1">
    <citation type="submission" date="2020-03" db="EMBL/GenBank/DDBJ databases">
        <title>Genomic Encyclopedia of Type Strains, Phase IV (KMG-IV): sequencing the most valuable type-strain genomes for metagenomic binning, comparative biology and taxonomic classification.</title>
        <authorList>
            <person name="Goeker M."/>
        </authorList>
    </citation>
    <scope>NUCLEOTIDE SEQUENCE [LARGE SCALE GENOMIC DNA]</scope>
    <source>
        <strain evidence="2 3">DSM 24233</strain>
    </source>
</reference>
<comment type="caution">
    <text evidence="2">The sequence shown here is derived from an EMBL/GenBank/DDBJ whole genome shotgun (WGS) entry which is preliminary data.</text>
</comment>
<dbReference type="Proteomes" id="UP000580856">
    <property type="component" value="Unassembled WGS sequence"/>
</dbReference>
<sequence>MTARSCPKDGCGWMRWLYLLACWTLAVSGMAQMPIFKRYYIADIPGFGWTADFVFTHAMHYAAAAVFLALAFHFATRFALERGWRLTVTGWLRTASIALLIGTGVVRVLKNMPDVSFSPMTVMLIDWGHLAAAVLLGVFALVALVGGRIAYRADGERNF</sequence>
<keyword evidence="1" id="KW-0812">Transmembrane</keyword>
<feature type="transmembrane region" description="Helical" evidence="1">
    <location>
        <begin position="129"/>
        <end position="151"/>
    </location>
</feature>
<dbReference type="AlphaFoldDB" id="A0A846QMH2"/>
<feature type="transmembrane region" description="Helical" evidence="1">
    <location>
        <begin position="88"/>
        <end position="109"/>
    </location>
</feature>
<feature type="transmembrane region" description="Helical" evidence="1">
    <location>
        <begin position="55"/>
        <end position="76"/>
    </location>
</feature>
<evidence type="ECO:0000256" key="1">
    <source>
        <dbReference type="SAM" id="Phobius"/>
    </source>
</evidence>
<accession>A0A846QMH2</accession>
<dbReference type="EMBL" id="JAATJA010000001">
    <property type="protein sequence ID" value="NJB67433.1"/>
    <property type="molecule type" value="Genomic_DNA"/>
</dbReference>
<gene>
    <name evidence="2" type="ORF">GGQ74_001073</name>
</gene>
<keyword evidence="3" id="KW-1185">Reference proteome</keyword>
<keyword evidence="1" id="KW-1133">Transmembrane helix</keyword>
<organism evidence="2 3">
    <name type="scientific">Desulfobaculum xiamenense</name>
    <dbReference type="NCBI Taxonomy" id="995050"/>
    <lineage>
        <taxon>Bacteria</taxon>
        <taxon>Pseudomonadati</taxon>
        <taxon>Thermodesulfobacteriota</taxon>
        <taxon>Desulfovibrionia</taxon>
        <taxon>Desulfovibrionales</taxon>
        <taxon>Desulfovibrionaceae</taxon>
        <taxon>Desulfobaculum</taxon>
    </lineage>
</organism>
<proteinExistence type="predicted"/>
<evidence type="ECO:0008006" key="4">
    <source>
        <dbReference type="Google" id="ProtNLM"/>
    </source>
</evidence>